<dbReference type="Gene3D" id="1.10.10.60">
    <property type="entry name" value="Homeodomain-like"/>
    <property type="match status" value="1"/>
</dbReference>
<gene>
    <name evidence="2" type="ORF">IBG28_06415</name>
</gene>
<dbReference type="SMART" id="SM00342">
    <property type="entry name" value="HTH_ARAC"/>
    <property type="match status" value="1"/>
</dbReference>
<dbReference type="RefSeq" id="WP_111606266.1">
    <property type="nucleotide sequence ID" value="NZ_BMLJ01000005.1"/>
</dbReference>
<feature type="domain" description="HTH araC/xylS-type" evidence="1">
    <location>
        <begin position="144"/>
        <end position="237"/>
    </location>
</feature>
<dbReference type="GO" id="GO:0003700">
    <property type="term" value="F:DNA-binding transcription factor activity"/>
    <property type="evidence" value="ECO:0007669"/>
    <property type="project" value="InterPro"/>
</dbReference>
<sequence length="248" mass="28369">MKSTIKLASLAPNDELSPFIESYWMIKNPTNKDEELVTFPDGGIDLYFFHSEQYPLHVSLVGLETHSQKGYMPANSVLFGVRLKLLAAEYLLHRPVADIINDRVTLANGFAGIEINDLLEFPLFCDKLSQYFTAQMTTPTDPRKKIMSELIYQSKGDISVADIASAANWSSRQMNRYFNKWLGLPLKSYCDILRFRSSFEFLEVGQLFPENGFNDQSHFIKLVKKYSSLTPKQIAQDKNDRFVQLSSK</sequence>
<dbReference type="KEGG" id="mard:IBG28_06415"/>
<evidence type="ECO:0000313" key="2">
    <source>
        <dbReference type="EMBL" id="QNT07255.1"/>
    </source>
</evidence>
<dbReference type="OrthoDB" id="6592899at2"/>
<dbReference type="InterPro" id="IPR018060">
    <property type="entry name" value="HTH_AraC"/>
</dbReference>
<evidence type="ECO:0000313" key="3">
    <source>
        <dbReference type="Proteomes" id="UP000516370"/>
    </source>
</evidence>
<dbReference type="EMBL" id="CP061081">
    <property type="protein sequence ID" value="QNT07255.1"/>
    <property type="molecule type" value="Genomic_DNA"/>
</dbReference>
<name>A0A7H1J9T9_9GAMM</name>
<dbReference type="Pfam" id="PF12833">
    <property type="entry name" value="HTH_18"/>
    <property type="match status" value="1"/>
</dbReference>
<keyword evidence="3" id="KW-1185">Reference proteome</keyword>
<dbReference type="InterPro" id="IPR046532">
    <property type="entry name" value="DUF6597"/>
</dbReference>
<protein>
    <submittedName>
        <fullName evidence="2">Helix-turn-helix transcriptional regulator</fullName>
    </submittedName>
</protein>
<dbReference type="AlphaFoldDB" id="A0A7H1J9T9"/>
<proteinExistence type="predicted"/>
<dbReference type="Pfam" id="PF20240">
    <property type="entry name" value="DUF6597"/>
    <property type="match status" value="1"/>
</dbReference>
<evidence type="ECO:0000259" key="1">
    <source>
        <dbReference type="PROSITE" id="PS01124"/>
    </source>
</evidence>
<dbReference type="GO" id="GO:0043565">
    <property type="term" value="F:sequence-specific DNA binding"/>
    <property type="evidence" value="ECO:0007669"/>
    <property type="project" value="InterPro"/>
</dbReference>
<reference evidence="2 3" key="1">
    <citation type="submission" date="2020-09" db="EMBL/GenBank/DDBJ databases">
        <title>Complete genome sequence of an Arctic sea ice bacterium Marinomonas arctica BSI20414.</title>
        <authorList>
            <person name="Liao L."/>
            <person name="Chen B."/>
        </authorList>
    </citation>
    <scope>NUCLEOTIDE SEQUENCE [LARGE SCALE GENOMIC DNA]</scope>
    <source>
        <strain evidence="2 3">BSI20414</strain>
    </source>
</reference>
<accession>A0A7H1J9T9</accession>
<organism evidence="2 3">
    <name type="scientific">Marinomonas arctica</name>
    <dbReference type="NCBI Taxonomy" id="383750"/>
    <lineage>
        <taxon>Bacteria</taxon>
        <taxon>Pseudomonadati</taxon>
        <taxon>Pseudomonadota</taxon>
        <taxon>Gammaproteobacteria</taxon>
        <taxon>Oceanospirillales</taxon>
        <taxon>Oceanospirillaceae</taxon>
        <taxon>Marinomonas</taxon>
    </lineage>
</organism>
<dbReference type="Proteomes" id="UP000516370">
    <property type="component" value="Chromosome"/>
</dbReference>
<dbReference type="PROSITE" id="PS01124">
    <property type="entry name" value="HTH_ARAC_FAMILY_2"/>
    <property type="match status" value="1"/>
</dbReference>